<dbReference type="CDD" id="cd22554">
    <property type="entry name" value="Slr4-like"/>
    <property type="match status" value="1"/>
</dbReference>
<evidence type="ECO:0000256" key="1">
    <source>
        <dbReference type="SAM" id="MobiDB-lite"/>
    </source>
</evidence>
<reference evidence="4" key="1">
    <citation type="journal article" date="2018" name="Front. Microbiol.">
        <title>Genome-Based Analysis Reveals the Taxonomy and Diversity of the Family Idiomarinaceae.</title>
        <authorList>
            <person name="Liu Y."/>
            <person name="Lai Q."/>
            <person name="Shao Z."/>
        </authorList>
    </citation>
    <scope>NUCLEOTIDE SEQUENCE [LARGE SCALE GENOMIC DNA]</scope>
    <source>
        <strain evidence="4">CVS-6</strain>
    </source>
</reference>
<dbReference type="AlphaFoldDB" id="A0A432YNS9"/>
<feature type="chain" id="PRO_5019161898" evidence="2">
    <location>
        <begin position="30"/>
        <end position="582"/>
    </location>
</feature>
<feature type="compositionally biased region" description="Gly residues" evidence="1">
    <location>
        <begin position="463"/>
        <end position="473"/>
    </location>
</feature>
<dbReference type="Pfam" id="PF19526">
    <property type="entry name" value="Slr4"/>
    <property type="match status" value="1"/>
</dbReference>
<gene>
    <name evidence="3" type="ORF">CWI71_04015</name>
</gene>
<sequence>MKLENIMTNMFKRSLIAMALAGVSTGAMAADVTPTGTTTATNEFMLTMDQILSKSIIITLNDEYSVNDEIYLRFEGDAYVSGAPNSVDIAFGEQFCENAISGITCPAGSTAPPASASTSQDDVNKGISLDYKGMMNDPNGDTVLIYRVSQINGDNNAQTNDTTYGIDVEFGRFSFDAPTVIVQDGVIFDTFSRLNSELWPTVALGDNMFDHDVVSLPMIAETQLFEMEDQFEIEVIEPFNGTLNVWDYRRTFTDPSCNDPRTCATWTDDVIIEITNAGTWDFYVDVDPGTTNQVQYRVTSTNMFGWIESADPTTGGEVTINSACSYITHTADEMWFNCPDTSTQLDFTVDLTGAPDSAQNPKQAGDFSVEGTVWWYNYPALYADGGPNRTPEDGVLNILPFGTSGVGPVDAGMWAVNGSMTHIPYMPYSAQSTQGEVTPIGQIIYVTNITRDPGTDDILIGNDGNGDDSGNGEGPTPDNLNVNRLIWVEGIDENGNTFGPTELPVTADPGVTGIAGDVRDVLFNAGLLTSSNKVSLTITVADYPTNIQIYSAYNVNGSDRGWVQNDSIRTDLDLYRFNEILD</sequence>
<evidence type="ECO:0000313" key="4">
    <source>
        <dbReference type="Proteomes" id="UP000288259"/>
    </source>
</evidence>
<dbReference type="Proteomes" id="UP000288259">
    <property type="component" value="Unassembled WGS sequence"/>
</dbReference>
<evidence type="ECO:0000313" key="3">
    <source>
        <dbReference type="EMBL" id="RUO62606.1"/>
    </source>
</evidence>
<organism evidence="3 4">
    <name type="scientific">Pseudidiomarina insulisalsae</name>
    <dbReference type="NCBI Taxonomy" id="575789"/>
    <lineage>
        <taxon>Bacteria</taxon>
        <taxon>Pseudomonadati</taxon>
        <taxon>Pseudomonadota</taxon>
        <taxon>Gammaproteobacteria</taxon>
        <taxon>Alteromonadales</taxon>
        <taxon>Idiomarinaceae</taxon>
        <taxon>Pseudidiomarina</taxon>
    </lineage>
</organism>
<protein>
    <submittedName>
        <fullName evidence="3">Uncharacterized protein</fullName>
    </submittedName>
</protein>
<keyword evidence="4" id="KW-1185">Reference proteome</keyword>
<comment type="caution">
    <text evidence="3">The sequence shown here is derived from an EMBL/GenBank/DDBJ whole genome shotgun (WGS) entry which is preliminary data.</text>
</comment>
<accession>A0A432YNS9</accession>
<dbReference type="InterPro" id="IPR045689">
    <property type="entry name" value="Slr4"/>
</dbReference>
<feature type="signal peptide" evidence="2">
    <location>
        <begin position="1"/>
        <end position="29"/>
    </location>
</feature>
<evidence type="ECO:0000256" key="2">
    <source>
        <dbReference type="SAM" id="SignalP"/>
    </source>
</evidence>
<dbReference type="EMBL" id="PIPY01000003">
    <property type="protein sequence ID" value="RUO62606.1"/>
    <property type="molecule type" value="Genomic_DNA"/>
</dbReference>
<feature type="region of interest" description="Disordered" evidence="1">
    <location>
        <begin position="459"/>
        <end position="479"/>
    </location>
</feature>
<keyword evidence="2" id="KW-0732">Signal</keyword>
<proteinExistence type="predicted"/>
<name>A0A432YNS9_9GAMM</name>